<evidence type="ECO:0000256" key="1">
    <source>
        <dbReference type="ARBA" id="ARBA00022679"/>
    </source>
</evidence>
<dbReference type="GO" id="GO:0016301">
    <property type="term" value="F:kinase activity"/>
    <property type="evidence" value="ECO:0007669"/>
    <property type="project" value="UniProtKB-KW"/>
</dbReference>
<name>A0AAU8DUG1_9ACTN</name>
<dbReference type="AlphaFoldDB" id="A0AAU8DUG1"/>
<dbReference type="Pfam" id="PF07804">
    <property type="entry name" value="HipA_C"/>
    <property type="match status" value="1"/>
</dbReference>
<accession>A0AAU8DUG1</accession>
<reference evidence="4" key="1">
    <citation type="submission" date="2024-05" db="EMBL/GenBank/DDBJ databases">
        <authorList>
            <person name="Cai S.Y."/>
            <person name="Jin L.M."/>
            <person name="Li H.R."/>
        </authorList>
    </citation>
    <scope>NUCLEOTIDE SEQUENCE</scope>
    <source>
        <strain evidence="4">A5-74</strain>
    </source>
</reference>
<organism evidence="4">
    <name type="scientific">Nakamurella sp. A5-74</name>
    <dbReference type="NCBI Taxonomy" id="3158264"/>
    <lineage>
        <taxon>Bacteria</taxon>
        <taxon>Bacillati</taxon>
        <taxon>Actinomycetota</taxon>
        <taxon>Actinomycetes</taxon>
        <taxon>Nakamurellales</taxon>
        <taxon>Nakamurellaceae</taxon>
        <taxon>Nakamurella</taxon>
    </lineage>
</organism>
<dbReference type="RefSeq" id="WP_353650107.1">
    <property type="nucleotide sequence ID" value="NZ_CP159218.1"/>
</dbReference>
<sequence>MFARTAFNIAMSNTDDHLRNHAAFWDGQRLHLTPA</sequence>
<gene>
    <name evidence="4" type="ORF">ABLG96_03905</name>
</gene>
<dbReference type="InterPro" id="IPR012893">
    <property type="entry name" value="HipA-like_C"/>
</dbReference>
<evidence type="ECO:0000256" key="2">
    <source>
        <dbReference type="ARBA" id="ARBA00022777"/>
    </source>
</evidence>
<proteinExistence type="predicted"/>
<keyword evidence="1" id="KW-0808">Transferase</keyword>
<keyword evidence="2" id="KW-0418">Kinase</keyword>
<dbReference type="EMBL" id="CP159218">
    <property type="protein sequence ID" value="XCG64494.1"/>
    <property type="molecule type" value="Genomic_DNA"/>
</dbReference>
<feature type="domain" description="HipA-like C-terminal" evidence="3">
    <location>
        <begin position="1"/>
        <end position="35"/>
    </location>
</feature>
<evidence type="ECO:0000313" key="4">
    <source>
        <dbReference type="EMBL" id="XCG64494.1"/>
    </source>
</evidence>
<protein>
    <submittedName>
        <fullName evidence="4">HipA domain-containing protein</fullName>
    </submittedName>
</protein>
<evidence type="ECO:0000259" key="3">
    <source>
        <dbReference type="Pfam" id="PF07804"/>
    </source>
</evidence>